<dbReference type="EMBL" id="JANHOH010000005">
    <property type="protein sequence ID" value="MCQ6960083.1"/>
    <property type="molecule type" value="Genomic_DNA"/>
</dbReference>
<name>A0ABT1T829_9SPHI</name>
<organism evidence="1 2">
    <name type="scientific">Mucilaginibacter aquariorum</name>
    <dbReference type="NCBI Taxonomy" id="2967225"/>
    <lineage>
        <taxon>Bacteria</taxon>
        <taxon>Pseudomonadati</taxon>
        <taxon>Bacteroidota</taxon>
        <taxon>Sphingobacteriia</taxon>
        <taxon>Sphingobacteriales</taxon>
        <taxon>Sphingobacteriaceae</taxon>
        <taxon>Mucilaginibacter</taxon>
    </lineage>
</organism>
<protein>
    <recommendedName>
        <fullName evidence="3">Lipocalin-like domain-containing protein</fullName>
    </recommendedName>
</protein>
<evidence type="ECO:0000313" key="2">
    <source>
        <dbReference type="Proteomes" id="UP001204376"/>
    </source>
</evidence>
<gene>
    <name evidence="1" type="ORF">NPE20_19040</name>
</gene>
<evidence type="ECO:0008006" key="3">
    <source>
        <dbReference type="Google" id="ProtNLM"/>
    </source>
</evidence>
<comment type="caution">
    <text evidence="1">The sequence shown here is derived from an EMBL/GenBank/DDBJ whole genome shotgun (WGS) entry which is preliminary data.</text>
</comment>
<dbReference type="Proteomes" id="UP001204376">
    <property type="component" value="Unassembled WGS sequence"/>
</dbReference>
<proteinExistence type="predicted"/>
<reference evidence="1 2" key="1">
    <citation type="submission" date="2022-07" db="EMBL/GenBank/DDBJ databases">
        <title>Mucilaginibacter sp. JC4.</title>
        <authorList>
            <person name="Le V."/>
            <person name="Ko S.-R."/>
            <person name="Ahn C.-Y."/>
            <person name="Oh H.-M."/>
        </authorList>
    </citation>
    <scope>NUCLEOTIDE SEQUENCE [LARGE SCALE GENOMIC DNA]</scope>
    <source>
        <strain evidence="1 2">JC4</strain>
    </source>
</reference>
<keyword evidence="2" id="KW-1185">Reference proteome</keyword>
<sequence length="129" mass="14390">MKKALLMIALIAGLASCKKDKKPYVPTVNGTWELRSISGGFGPTVVIPNGKRVKFQFTTNSRYIKTDTNKVETRGNFSIAVMGEERGYKYGTITFTNPDYRDAIRFKSDTIYIGSSAADGPTYQYIKIK</sequence>
<dbReference type="RefSeq" id="WP_256540269.1">
    <property type="nucleotide sequence ID" value="NZ_JANHOH010000005.1"/>
</dbReference>
<evidence type="ECO:0000313" key="1">
    <source>
        <dbReference type="EMBL" id="MCQ6960083.1"/>
    </source>
</evidence>
<accession>A0ABT1T829</accession>
<dbReference type="PROSITE" id="PS51257">
    <property type="entry name" value="PROKAR_LIPOPROTEIN"/>
    <property type="match status" value="1"/>
</dbReference>